<proteinExistence type="predicted"/>
<name>A0ACA9NSZ1_9GLOM</name>
<protein>
    <submittedName>
        <fullName evidence="1">21752_t:CDS:1</fullName>
    </submittedName>
</protein>
<gene>
    <name evidence="1" type="ORF">RPERSI_LOCUS8801</name>
</gene>
<feature type="non-terminal residue" evidence="1">
    <location>
        <position position="1"/>
    </location>
</feature>
<keyword evidence="2" id="KW-1185">Reference proteome</keyword>
<dbReference type="EMBL" id="CAJVQC010016150">
    <property type="protein sequence ID" value="CAG8673858.1"/>
    <property type="molecule type" value="Genomic_DNA"/>
</dbReference>
<dbReference type="Proteomes" id="UP000789920">
    <property type="component" value="Unassembled WGS sequence"/>
</dbReference>
<evidence type="ECO:0000313" key="2">
    <source>
        <dbReference type="Proteomes" id="UP000789920"/>
    </source>
</evidence>
<sequence length="57" mass="6454">IDTDTKSIQSDTTQIAELVEINNLLQEKNNELKLLIQLFEIIIAGLLSVEITEEELN</sequence>
<reference evidence="1" key="1">
    <citation type="submission" date="2021-06" db="EMBL/GenBank/DDBJ databases">
        <authorList>
            <person name="Kallberg Y."/>
            <person name="Tangrot J."/>
            <person name="Rosling A."/>
        </authorList>
    </citation>
    <scope>NUCLEOTIDE SEQUENCE</scope>
    <source>
        <strain evidence="1">MA461A</strain>
    </source>
</reference>
<accession>A0ACA9NSZ1</accession>
<organism evidence="1 2">
    <name type="scientific">Racocetra persica</name>
    <dbReference type="NCBI Taxonomy" id="160502"/>
    <lineage>
        <taxon>Eukaryota</taxon>
        <taxon>Fungi</taxon>
        <taxon>Fungi incertae sedis</taxon>
        <taxon>Mucoromycota</taxon>
        <taxon>Glomeromycotina</taxon>
        <taxon>Glomeromycetes</taxon>
        <taxon>Diversisporales</taxon>
        <taxon>Gigasporaceae</taxon>
        <taxon>Racocetra</taxon>
    </lineage>
</organism>
<evidence type="ECO:0000313" key="1">
    <source>
        <dbReference type="EMBL" id="CAG8673858.1"/>
    </source>
</evidence>
<comment type="caution">
    <text evidence="1">The sequence shown here is derived from an EMBL/GenBank/DDBJ whole genome shotgun (WGS) entry which is preliminary data.</text>
</comment>